<sequence length="70" mass="7879">MEKNPRDKSARFPNTSLASLVTFEKSLFEYSAIPVLPPPPIIKYSVVDRIPRQCSTELFSMRIIVVSGLP</sequence>
<dbReference type="RefSeq" id="XP_012894655.1">
    <property type="nucleotide sequence ID" value="XM_013039201.1"/>
</dbReference>
<evidence type="ECO:0000313" key="1">
    <source>
        <dbReference type="EMBL" id="CBK20607.2"/>
    </source>
</evidence>
<dbReference type="Proteomes" id="UP000008312">
    <property type="component" value="Unassembled WGS sequence"/>
</dbReference>
<accession>D8LYF2</accession>
<gene>
    <name evidence="1" type="ORF">GSBLH_T00000911001</name>
</gene>
<reference evidence="1" key="1">
    <citation type="submission" date="2010-02" db="EMBL/GenBank/DDBJ databases">
        <title>Sequencing and annotation of the Blastocystis hominis genome.</title>
        <authorList>
            <person name="Wincker P."/>
        </authorList>
    </citation>
    <scope>NUCLEOTIDE SEQUENCE</scope>
    <source>
        <strain evidence="1">Singapore isolate B</strain>
    </source>
</reference>
<dbReference type="EMBL" id="FN668639">
    <property type="protein sequence ID" value="CBK20607.2"/>
    <property type="molecule type" value="Genomic_DNA"/>
</dbReference>
<evidence type="ECO:0000313" key="2">
    <source>
        <dbReference type="Proteomes" id="UP000008312"/>
    </source>
</evidence>
<dbReference type="AlphaFoldDB" id="D8LYF2"/>
<organism evidence="1">
    <name type="scientific">Blastocystis hominis</name>
    <dbReference type="NCBI Taxonomy" id="12968"/>
    <lineage>
        <taxon>Eukaryota</taxon>
        <taxon>Sar</taxon>
        <taxon>Stramenopiles</taxon>
        <taxon>Bigyra</taxon>
        <taxon>Opalozoa</taxon>
        <taxon>Opalinata</taxon>
        <taxon>Blastocystidae</taxon>
        <taxon>Blastocystis</taxon>
    </lineage>
</organism>
<proteinExistence type="predicted"/>
<name>D8LYF2_BLAHO</name>
<protein>
    <submittedName>
        <fullName evidence="1">Uncharacterized protein</fullName>
    </submittedName>
</protein>
<dbReference type="InParanoid" id="D8LYF2"/>
<dbReference type="GeneID" id="24918198"/>
<keyword evidence="2" id="KW-1185">Reference proteome</keyword>